<accession>A0AAP9IJF8</accession>
<dbReference type="EMBL" id="CP046377">
    <property type="protein sequence ID" value="QHQ26302.1"/>
    <property type="molecule type" value="Genomic_DNA"/>
</dbReference>
<evidence type="ECO:0000313" key="3">
    <source>
        <dbReference type="Proteomes" id="UP000464054"/>
    </source>
</evidence>
<reference evidence="3" key="1">
    <citation type="submission" date="2019-11" db="EMBL/GenBank/DDBJ databases">
        <authorList>
            <person name="Jee S."/>
        </authorList>
    </citation>
    <scope>NUCLEOTIDE SEQUENCE [LARGE SCALE GENOMIC DNA]</scope>
    <source>
        <strain evidence="3">PZ1</strain>
    </source>
</reference>
<reference evidence="1 4" key="3">
    <citation type="submission" date="2024-10" db="EMBL/GenBank/DDBJ databases">
        <authorList>
            <person name="Lu C.-H."/>
        </authorList>
    </citation>
    <scope>NUCLEOTIDE SEQUENCE [LARGE SCALE GENOMIC DNA]</scope>
    <source>
        <strain evidence="1 4">22QBSP01-2</strain>
    </source>
</reference>
<gene>
    <name evidence="1" type="ORF">ACIPSN_14660</name>
    <name evidence="2" type="ORF">GMX10_21420</name>
</gene>
<dbReference type="EMBL" id="JBIXKD010000015">
    <property type="protein sequence ID" value="MFJ5322576.1"/>
    <property type="molecule type" value="Genomic_DNA"/>
</dbReference>
<reference evidence="2" key="2">
    <citation type="journal article" date="2022" name="Plant Pathol J">
        <title>Comparative Genomic Analysis of Pathogenic Factors of Pectobacterium Species Isolated in South Korea Using Whole-Genome Sequencing.</title>
        <authorList>
            <person name="Jee S."/>
            <person name="Kang I.J."/>
            <person name="Bak G."/>
            <person name="Kang S."/>
            <person name="Lee J."/>
            <person name="Heu S."/>
            <person name="Hwang I."/>
        </authorList>
    </citation>
    <scope>NUCLEOTIDE SEQUENCE</scope>
    <source>
        <strain evidence="2">PZ1</strain>
    </source>
</reference>
<dbReference type="Proteomes" id="UP001617714">
    <property type="component" value="Unassembled WGS sequence"/>
</dbReference>
<sequence length="155" mass="18026">MSVNVEALIDCLGKTYQEIFDAGLIPYKKKPTGFSGDPDISLDMIKEGIYLSFNRVDKVLNEITLRIQYEKISNWNFPNELPAPLRKNMIRGWVHENIGFPEKSLLPRKVLKEDIGYTDLYDLKKYNIPVSMQIDYDTNEKVEAITYLLSSMVRW</sequence>
<keyword evidence="4" id="KW-1185">Reference proteome</keyword>
<dbReference type="InterPro" id="IPR045657">
    <property type="entry name" value="DUF6392"/>
</dbReference>
<dbReference type="AlphaFoldDB" id="A0AAP9IJF8"/>
<name>A0AAP9IJF8_9GAMM</name>
<dbReference type="GeneID" id="57208423"/>
<organism evidence="2 3">
    <name type="scientific">Pectobacterium parvum</name>
    <dbReference type="NCBI Taxonomy" id="2778550"/>
    <lineage>
        <taxon>Bacteria</taxon>
        <taxon>Pseudomonadati</taxon>
        <taxon>Pseudomonadota</taxon>
        <taxon>Gammaproteobacteria</taxon>
        <taxon>Enterobacterales</taxon>
        <taxon>Pectobacteriaceae</taxon>
        <taxon>Pectobacterium</taxon>
    </lineage>
</organism>
<dbReference type="RefSeq" id="WP_039291116.1">
    <property type="nucleotide sequence ID" value="NZ_CP046377.1"/>
</dbReference>
<proteinExistence type="predicted"/>
<evidence type="ECO:0000313" key="1">
    <source>
        <dbReference type="EMBL" id="MFJ5322576.1"/>
    </source>
</evidence>
<evidence type="ECO:0000313" key="4">
    <source>
        <dbReference type="Proteomes" id="UP001617714"/>
    </source>
</evidence>
<dbReference type="Pfam" id="PF19929">
    <property type="entry name" value="DUF6392"/>
    <property type="match status" value="1"/>
</dbReference>
<protein>
    <submittedName>
        <fullName evidence="1">DUF6392 family protein</fullName>
    </submittedName>
    <submittedName>
        <fullName evidence="2">Pyocin immunity protein</fullName>
    </submittedName>
</protein>
<evidence type="ECO:0000313" key="2">
    <source>
        <dbReference type="EMBL" id="QHQ26302.1"/>
    </source>
</evidence>
<dbReference type="Proteomes" id="UP000464054">
    <property type="component" value="Chromosome"/>
</dbReference>